<dbReference type="RefSeq" id="WP_376880460.1">
    <property type="nucleotide sequence ID" value="NZ_JBHUHP010000030.1"/>
</dbReference>
<accession>A0ABW4XGE5</accession>
<name>A0ABW4XGE5_9ACTN</name>
<evidence type="ECO:0000313" key="1">
    <source>
        <dbReference type="EMBL" id="MFD2094059.1"/>
    </source>
</evidence>
<dbReference type="EMBL" id="JBHUHP010000030">
    <property type="protein sequence ID" value="MFD2094059.1"/>
    <property type="molecule type" value="Genomic_DNA"/>
</dbReference>
<organism evidence="1 2">
    <name type="scientific">Blastococcus deserti</name>
    <dbReference type="NCBI Taxonomy" id="2259033"/>
    <lineage>
        <taxon>Bacteria</taxon>
        <taxon>Bacillati</taxon>
        <taxon>Actinomycetota</taxon>
        <taxon>Actinomycetes</taxon>
        <taxon>Geodermatophilales</taxon>
        <taxon>Geodermatophilaceae</taxon>
        <taxon>Blastococcus</taxon>
    </lineage>
</organism>
<dbReference type="Proteomes" id="UP001597402">
    <property type="component" value="Unassembled WGS sequence"/>
</dbReference>
<sequence>MRQAFAHTAVLVLEDGGDERTPGGAITLALCGSWSHDPPCPLAPHHTRVHRAGGELTLRLLFAAEPGDEERVRSVVDGVLARGWGDSPDGSRTTWELVESYASSVLPEEEAHARRLVRSGGQAPT</sequence>
<keyword evidence="2" id="KW-1185">Reference proteome</keyword>
<reference evidence="2" key="1">
    <citation type="journal article" date="2019" name="Int. J. Syst. Evol. Microbiol.">
        <title>The Global Catalogue of Microorganisms (GCM) 10K type strain sequencing project: providing services to taxonomists for standard genome sequencing and annotation.</title>
        <authorList>
            <consortium name="The Broad Institute Genomics Platform"/>
            <consortium name="The Broad Institute Genome Sequencing Center for Infectious Disease"/>
            <person name="Wu L."/>
            <person name="Ma J."/>
        </authorList>
    </citation>
    <scope>NUCLEOTIDE SEQUENCE [LARGE SCALE GENOMIC DNA]</scope>
    <source>
        <strain evidence="2">JCM 3338</strain>
    </source>
</reference>
<gene>
    <name evidence="1" type="ORF">ACFSHS_21035</name>
</gene>
<comment type="caution">
    <text evidence="1">The sequence shown here is derived from an EMBL/GenBank/DDBJ whole genome shotgun (WGS) entry which is preliminary data.</text>
</comment>
<protein>
    <submittedName>
        <fullName evidence="1">Uncharacterized protein</fullName>
    </submittedName>
</protein>
<proteinExistence type="predicted"/>
<evidence type="ECO:0000313" key="2">
    <source>
        <dbReference type="Proteomes" id="UP001597402"/>
    </source>
</evidence>